<evidence type="ECO:0000313" key="3">
    <source>
        <dbReference type="Proteomes" id="UP000525623"/>
    </source>
</evidence>
<evidence type="ECO:0000313" key="2">
    <source>
        <dbReference type="EMBL" id="MBB2178737.1"/>
    </source>
</evidence>
<keyword evidence="1" id="KW-0812">Transmembrane</keyword>
<comment type="caution">
    <text evidence="2">The sequence shown here is derived from an EMBL/GenBank/DDBJ whole genome shotgun (WGS) entry which is preliminary data.</text>
</comment>
<dbReference type="AlphaFoldDB" id="A0A7W4P640"/>
<keyword evidence="3" id="KW-1185">Reference proteome</keyword>
<gene>
    <name evidence="2" type="ORF">HLH29_06030</name>
</gene>
<protein>
    <recommendedName>
        <fullName evidence="4">Major facilitator superfamily (MFS) profile domain-containing protein</fullName>
    </recommendedName>
</protein>
<dbReference type="EMBL" id="JABEQL010000006">
    <property type="protein sequence ID" value="MBB2178737.1"/>
    <property type="molecule type" value="Genomic_DNA"/>
</dbReference>
<sequence>MMSALFAHDQLHAWGWRIPFLPGLSVVPFGFFLRREMQAVSLIIFRDPRPGEYLPDLTLMSGTIMTYVRILGVSYTISVLHLSPSKT</sequence>
<evidence type="ECO:0008006" key="4">
    <source>
        <dbReference type="Google" id="ProtNLM"/>
    </source>
</evidence>
<accession>A0A7W4P640</accession>
<organism evidence="2 3">
    <name type="scientific">Gluconacetobacter tumulicola</name>
    <dbReference type="NCBI Taxonomy" id="1017177"/>
    <lineage>
        <taxon>Bacteria</taxon>
        <taxon>Pseudomonadati</taxon>
        <taxon>Pseudomonadota</taxon>
        <taxon>Alphaproteobacteria</taxon>
        <taxon>Acetobacterales</taxon>
        <taxon>Acetobacteraceae</taxon>
        <taxon>Gluconacetobacter</taxon>
    </lineage>
</organism>
<keyword evidence="1" id="KW-0472">Membrane</keyword>
<evidence type="ECO:0000256" key="1">
    <source>
        <dbReference type="SAM" id="Phobius"/>
    </source>
</evidence>
<name>A0A7W4P640_9PROT</name>
<dbReference type="Proteomes" id="UP000525623">
    <property type="component" value="Unassembled WGS sequence"/>
</dbReference>
<dbReference type="RefSeq" id="WP_182965055.1">
    <property type="nucleotide sequence ID" value="NZ_JABEQL010000006.1"/>
</dbReference>
<proteinExistence type="predicted"/>
<feature type="transmembrane region" description="Helical" evidence="1">
    <location>
        <begin position="14"/>
        <end position="33"/>
    </location>
</feature>
<reference evidence="2 3" key="1">
    <citation type="submission" date="2020-04" db="EMBL/GenBank/DDBJ databases">
        <title>Description of novel Gluconacetobacter.</title>
        <authorList>
            <person name="Sombolestani A."/>
        </authorList>
    </citation>
    <scope>NUCLEOTIDE SEQUENCE [LARGE SCALE GENOMIC DNA]</scope>
    <source>
        <strain evidence="2 3">LMG 27725</strain>
    </source>
</reference>
<keyword evidence="1" id="KW-1133">Transmembrane helix</keyword>